<dbReference type="SUPFAM" id="SSF53850">
    <property type="entry name" value="Periplasmic binding protein-like II"/>
    <property type="match status" value="1"/>
</dbReference>
<dbReference type="RefSeq" id="WP_160383240.1">
    <property type="nucleotide sequence ID" value="NZ_WNXQ01000008.1"/>
</dbReference>
<dbReference type="PANTHER" id="PTHR30419:SF8">
    <property type="entry name" value="NITROGEN ASSIMILATION TRANSCRIPTIONAL ACTIVATOR-RELATED"/>
    <property type="match status" value="1"/>
</dbReference>
<dbReference type="InterPro" id="IPR036388">
    <property type="entry name" value="WH-like_DNA-bd_sf"/>
</dbReference>
<evidence type="ECO:0000313" key="7">
    <source>
        <dbReference type="Proteomes" id="UP000443843"/>
    </source>
</evidence>
<dbReference type="InterPro" id="IPR036390">
    <property type="entry name" value="WH_DNA-bd_sf"/>
</dbReference>
<dbReference type="Pfam" id="PF03466">
    <property type="entry name" value="LysR_substrate"/>
    <property type="match status" value="1"/>
</dbReference>
<dbReference type="AlphaFoldDB" id="A0A844W821"/>
<name>A0A844W821_9RHOB</name>
<dbReference type="GO" id="GO:0003677">
    <property type="term" value="F:DNA binding"/>
    <property type="evidence" value="ECO:0007669"/>
    <property type="project" value="UniProtKB-KW"/>
</dbReference>
<evidence type="ECO:0000256" key="3">
    <source>
        <dbReference type="ARBA" id="ARBA00023125"/>
    </source>
</evidence>
<keyword evidence="4" id="KW-0804">Transcription</keyword>
<evidence type="ECO:0000313" key="6">
    <source>
        <dbReference type="EMBL" id="MWB79021.1"/>
    </source>
</evidence>
<dbReference type="Proteomes" id="UP000443843">
    <property type="component" value="Unassembled WGS sequence"/>
</dbReference>
<dbReference type="EMBL" id="WNXQ01000008">
    <property type="protein sequence ID" value="MWB79021.1"/>
    <property type="molecule type" value="Genomic_DNA"/>
</dbReference>
<dbReference type="PANTHER" id="PTHR30419">
    <property type="entry name" value="HTH-TYPE TRANSCRIPTIONAL REGULATOR YBHD"/>
    <property type="match status" value="1"/>
</dbReference>
<dbReference type="InterPro" id="IPR000847">
    <property type="entry name" value="LysR_HTH_N"/>
</dbReference>
<evidence type="ECO:0000256" key="2">
    <source>
        <dbReference type="ARBA" id="ARBA00023015"/>
    </source>
</evidence>
<gene>
    <name evidence="6" type="ORF">GLS40_13360</name>
</gene>
<dbReference type="Pfam" id="PF00126">
    <property type="entry name" value="HTH_1"/>
    <property type="match status" value="1"/>
</dbReference>
<dbReference type="PROSITE" id="PS50931">
    <property type="entry name" value="HTH_LYSR"/>
    <property type="match status" value="1"/>
</dbReference>
<dbReference type="InterPro" id="IPR005119">
    <property type="entry name" value="LysR_subst-bd"/>
</dbReference>
<keyword evidence="3" id="KW-0238">DNA-binding</keyword>
<protein>
    <submittedName>
        <fullName evidence="6">LysR family transcriptional regulator</fullName>
    </submittedName>
</protein>
<keyword evidence="2" id="KW-0805">Transcription regulation</keyword>
<reference evidence="6 7" key="1">
    <citation type="submission" date="2019-11" db="EMBL/GenBank/DDBJ databases">
        <title>Pseudooceanicola pacifica sp. nov., isolated from deep-sea sediment of the Pacific Ocean.</title>
        <authorList>
            <person name="Lyu L."/>
        </authorList>
    </citation>
    <scope>NUCLEOTIDE SEQUENCE [LARGE SCALE GENOMIC DNA]</scope>
    <source>
        <strain evidence="6 7">216_PA32_1</strain>
    </source>
</reference>
<dbReference type="GO" id="GO:0003700">
    <property type="term" value="F:DNA-binding transcription factor activity"/>
    <property type="evidence" value="ECO:0007669"/>
    <property type="project" value="InterPro"/>
</dbReference>
<proteinExistence type="inferred from homology"/>
<organism evidence="6 7">
    <name type="scientific">Pseudooceanicola pacificus</name>
    <dbReference type="NCBI Taxonomy" id="2676438"/>
    <lineage>
        <taxon>Bacteria</taxon>
        <taxon>Pseudomonadati</taxon>
        <taxon>Pseudomonadota</taxon>
        <taxon>Alphaproteobacteria</taxon>
        <taxon>Rhodobacterales</taxon>
        <taxon>Paracoccaceae</taxon>
        <taxon>Pseudooceanicola</taxon>
    </lineage>
</organism>
<dbReference type="PRINTS" id="PR00039">
    <property type="entry name" value="HTHLYSR"/>
</dbReference>
<comment type="caution">
    <text evidence="6">The sequence shown here is derived from an EMBL/GenBank/DDBJ whole genome shotgun (WGS) entry which is preliminary data.</text>
</comment>
<dbReference type="SUPFAM" id="SSF46785">
    <property type="entry name" value="Winged helix' DNA-binding domain"/>
    <property type="match status" value="1"/>
</dbReference>
<evidence type="ECO:0000256" key="1">
    <source>
        <dbReference type="ARBA" id="ARBA00009437"/>
    </source>
</evidence>
<evidence type="ECO:0000256" key="4">
    <source>
        <dbReference type="ARBA" id="ARBA00023163"/>
    </source>
</evidence>
<dbReference type="Gene3D" id="3.40.190.290">
    <property type="match status" value="1"/>
</dbReference>
<comment type="similarity">
    <text evidence="1">Belongs to the LysR transcriptional regulatory family.</text>
</comment>
<keyword evidence="7" id="KW-1185">Reference proteome</keyword>
<accession>A0A844W821</accession>
<sequence>MKIEERHLVQLAAVVDLGSVTRAAELLGISQPAISRVLSTLEKRLGEPLFEPGRRPLRPTLIGETLALHGRQILEASRQATEALRSLRSGSSGTVKVGGVPFFMDAYISRMIGTFHVQEPGIRVDQSYGNLPDLQKRLLSHQLDFAVCPLGLVEAAPEMEFTEILPGRNVLACRGGHPLHRRGRISTRDLVDFPWVAPLPGSPLLADLHAILLAVGVTDISVRFSGGSLMSVYNYLEETDALTVLPHSVVFAHRKTHNISVLPVKIPQPARSLGILRTKNSQQTPAAQKLFDHVTHGFRHLSTTIKRHENAIVWGN</sequence>
<feature type="domain" description="HTH lysR-type" evidence="5">
    <location>
        <begin position="3"/>
        <end position="60"/>
    </location>
</feature>
<evidence type="ECO:0000259" key="5">
    <source>
        <dbReference type="PROSITE" id="PS50931"/>
    </source>
</evidence>
<dbReference type="Gene3D" id="1.10.10.10">
    <property type="entry name" value="Winged helix-like DNA-binding domain superfamily/Winged helix DNA-binding domain"/>
    <property type="match status" value="1"/>
</dbReference>
<dbReference type="GO" id="GO:0005829">
    <property type="term" value="C:cytosol"/>
    <property type="evidence" value="ECO:0007669"/>
    <property type="project" value="TreeGrafter"/>
</dbReference>
<dbReference type="InterPro" id="IPR050950">
    <property type="entry name" value="HTH-type_LysR_regulators"/>
</dbReference>